<dbReference type="SMART" id="SM00355">
    <property type="entry name" value="ZnF_C2H2"/>
    <property type="match status" value="2"/>
</dbReference>
<accession>G3AXI2</accession>
<dbReference type="GO" id="GO:0000785">
    <property type="term" value="C:chromatin"/>
    <property type="evidence" value="ECO:0007669"/>
    <property type="project" value="TreeGrafter"/>
</dbReference>
<dbReference type="HOGENOM" id="CLU_006466_2_0_1"/>
<dbReference type="GO" id="GO:0006351">
    <property type="term" value="P:DNA-templated transcription"/>
    <property type="evidence" value="ECO:0007669"/>
    <property type="project" value="InterPro"/>
</dbReference>
<organism evidence="10">
    <name type="scientific">Candida tenuis (strain ATCC 10573 / BCRC 21748 / CBS 615 / JCM 9827 / NBRC 10315 / NRRL Y-1498 / VKM Y-70)</name>
    <name type="common">Yeast</name>
    <name type="synonym">Yamadazyma tenuis</name>
    <dbReference type="NCBI Taxonomy" id="590646"/>
    <lineage>
        <taxon>Eukaryota</taxon>
        <taxon>Fungi</taxon>
        <taxon>Dikarya</taxon>
        <taxon>Ascomycota</taxon>
        <taxon>Saccharomycotina</taxon>
        <taxon>Pichiomycetes</taxon>
        <taxon>Debaryomycetaceae</taxon>
        <taxon>Yamadazyma</taxon>
    </lineage>
</organism>
<reference evidence="9 10" key="1">
    <citation type="journal article" date="2011" name="Proc. Natl. Acad. Sci. U.S.A.">
        <title>Comparative genomics of xylose-fermenting fungi for enhanced biofuel production.</title>
        <authorList>
            <person name="Wohlbach D.J."/>
            <person name="Kuo A."/>
            <person name="Sato T.K."/>
            <person name="Potts K.M."/>
            <person name="Salamov A.A."/>
            <person name="LaButti K.M."/>
            <person name="Sun H."/>
            <person name="Clum A."/>
            <person name="Pangilinan J.L."/>
            <person name="Lindquist E.A."/>
            <person name="Lucas S."/>
            <person name="Lapidus A."/>
            <person name="Jin M."/>
            <person name="Gunawan C."/>
            <person name="Balan V."/>
            <person name="Dale B.E."/>
            <person name="Jeffries T.W."/>
            <person name="Zinkel R."/>
            <person name="Barry K.W."/>
            <person name="Grigoriev I.V."/>
            <person name="Gasch A.P."/>
        </authorList>
    </citation>
    <scope>NUCLEOTIDE SEQUENCE [LARGE SCALE GENOMIC DNA]</scope>
    <source>
        <strain evidence="10">ATCC 10573 / BCRC 21748 / CBS 615 / JCM 9827 / NBRC 10315 / NRRL Y-1498 / VKM Y-70</strain>
    </source>
</reference>
<evidence type="ECO:0000256" key="4">
    <source>
        <dbReference type="ARBA" id="ARBA00022771"/>
    </source>
</evidence>
<dbReference type="InterPro" id="IPR051059">
    <property type="entry name" value="VerF-like"/>
</dbReference>
<protein>
    <recommendedName>
        <fullName evidence="8">C2H2-type domain-containing protein</fullName>
    </recommendedName>
</protein>
<dbReference type="InterPro" id="IPR007219">
    <property type="entry name" value="XnlR_reg_dom"/>
</dbReference>
<evidence type="ECO:0000313" key="10">
    <source>
        <dbReference type="Proteomes" id="UP000000707"/>
    </source>
</evidence>
<keyword evidence="6" id="KW-0539">Nucleus</keyword>
<dbReference type="PANTHER" id="PTHR40626:SF11">
    <property type="entry name" value="ZINC FINGER PROTEIN YPR022C"/>
    <property type="match status" value="1"/>
</dbReference>
<keyword evidence="2" id="KW-0479">Metal-binding</keyword>
<dbReference type="eggNOG" id="KOG1721">
    <property type="taxonomic scope" value="Eukaryota"/>
</dbReference>
<sequence>MSKLFVCEYPDCSKSFSRKDHLKRHNLNHNNSFPHECSICLMKFKRADVKHEHYAKHFQPNGFKRKSRTKVNTVTTPSPPISESSALNWLFEESSFENNQIQLINSTIFDNQANSMLMELLGSNLDQFPSVLINFSAVSPELLALYVDAIPQLVQHPDFISSSLEYCLTVYWEIFHVQFPILHKPSFNTLAVSPLLTLSMIMMGAVLSYSSQTASPLIDASGLSLLIGSELRWLIFRHRRPNKSDPWELQSLLILEVYEKHYANRDLHERSSIHQAAKIEMMKRSTLLGGDPYSSESMSSAELKQAQNEVLLAKWVAAESMKRCLLMSFVFDLTSSIISSHCSSLFVDKLKLSLPCDDIIWEADLSTLKNIALPQKPPSIRSCFNKLLQGEKIEASSFGNKVLFHAITSLIIQLEQRDDTLSLINGLKPDILNDNWRLKISFALDSWKFNINQGSCCNIDSLLIDLRVRNKPTTKYFELNEPRCKMPVYHMAHIRLHIINHDLLIYAGVPARMNVVANKQDYDNVAERMVKWANSVNGRMGVIHAYLCLFECLLPVDQGDIDYKPATDPIPERPHVIVDSCLTIWGYNFVLWGPESDRYNSGELAFKESGSEYLSRMKSILGTALAENNAQDFYLSVKRLAKSLLTVPNTRNLAGFMNEMSRIYSQCFWTLGQEYSRLFASCAERSMGRGEVFCANMYKESIV</sequence>
<comment type="subcellular location">
    <subcellularLocation>
        <location evidence="1">Nucleus</location>
    </subcellularLocation>
</comment>
<gene>
    <name evidence="9" type="ORF">CANTEDRAFT_100277</name>
</gene>
<keyword evidence="3" id="KW-0677">Repeat</keyword>
<dbReference type="GeneID" id="18245373"/>
<evidence type="ECO:0000313" key="9">
    <source>
        <dbReference type="EMBL" id="EGV66388.1"/>
    </source>
</evidence>
<evidence type="ECO:0000256" key="2">
    <source>
        <dbReference type="ARBA" id="ARBA00022723"/>
    </source>
</evidence>
<feature type="domain" description="C2H2-type" evidence="8">
    <location>
        <begin position="5"/>
        <end position="34"/>
    </location>
</feature>
<dbReference type="GO" id="GO:0008270">
    <property type="term" value="F:zinc ion binding"/>
    <property type="evidence" value="ECO:0007669"/>
    <property type="project" value="UniProtKB-KW"/>
</dbReference>
<evidence type="ECO:0000256" key="6">
    <source>
        <dbReference type="ARBA" id="ARBA00023242"/>
    </source>
</evidence>
<keyword evidence="4 7" id="KW-0863">Zinc-finger</keyword>
<dbReference type="Gene3D" id="3.30.160.60">
    <property type="entry name" value="Classic Zinc Finger"/>
    <property type="match status" value="1"/>
</dbReference>
<dbReference type="GO" id="GO:0000981">
    <property type="term" value="F:DNA-binding transcription factor activity, RNA polymerase II-specific"/>
    <property type="evidence" value="ECO:0007669"/>
    <property type="project" value="InterPro"/>
</dbReference>
<dbReference type="GO" id="GO:0000978">
    <property type="term" value="F:RNA polymerase II cis-regulatory region sequence-specific DNA binding"/>
    <property type="evidence" value="ECO:0007669"/>
    <property type="project" value="InterPro"/>
</dbReference>
<evidence type="ECO:0000256" key="1">
    <source>
        <dbReference type="ARBA" id="ARBA00004123"/>
    </source>
</evidence>
<proteinExistence type="predicted"/>
<dbReference type="InterPro" id="IPR036236">
    <property type="entry name" value="Znf_C2H2_sf"/>
</dbReference>
<dbReference type="GO" id="GO:0005634">
    <property type="term" value="C:nucleus"/>
    <property type="evidence" value="ECO:0007669"/>
    <property type="project" value="UniProtKB-SubCell"/>
</dbReference>
<dbReference type="PROSITE" id="PS50157">
    <property type="entry name" value="ZINC_FINGER_C2H2_2"/>
    <property type="match status" value="1"/>
</dbReference>
<dbReference type="PROSITE" id="PS00028">
    <property type="entry name" value="ZINC_FINGER_C2H2_1"/>
    <property type="match status" value="1"/>
</dbReference>
<name>G3AXI2_CANTC</name>
<dbReference type="CDD" id="cd12148">
    <property type="entry name" value="fungal_TF_MHR"/>
    <property type="match status" value="1"/>
</dbReference>
<dbReference type="EMBL" id="GL996510">
    <property type="protein sequence ID" value="EGV66388.1"/>
    <property type="molecule type" value="Genomic_DNA"/>
</dbReference>
<dbReference type="InterPro" id="IPR013087">
    <property type="entry name" value="Znf_C2H2_type"/>
</dbReference>
<keyword evidence="5" id="KW-0862">Zinc</keyword>
<dbReference type="AlphaFoldDB" id="G3AXI2"/>
<dbReference type="PANTHER" id="PTHR40626">
    <property type="entry name" value="MIP31509P"/>
    <property type="match status" value="1"/>
</dbReference>
<keyword evidence="10" id="KW-1185">Reference proteome</keyword>
<dbReference type="KEGG" id="cten:18245373"/>
<dbReference type="OrthoDB" id="427030at2759"/>
<evidence type="ECO:0000256" key="3">
    <source>
        <dbReference type="ARBA" id="ARBA00022737"/>
    </source>
</evidence>
<dbReference type="Pfam" id="PF04082">
    <property type="entry name" value="Fungal_trans"/>
    <property type="match status" value="1"/>
</dbReference>
<evidence type="ECO:0000256" key="5">
    <source>
        <dbReference type="ARBA" id="ARBA00022833"/>
    </source>
</evidence>
<dbReference type="SUPFAM" id="SSF57667">
    <property type="entry name" value="beta-beta-alpha zinc fingers"/>
    <property type="match status" value="1"/>
</dbReference>
<dbReference type="Proteomes" id="UP000000707">
    <property type="component" value="Unassembled WGS sequence"/>
</dbReference>
<evidence type="ECO:0000256" key="7">
    <source>
        <dbReference type="PROSITE-ProRule" id="PRU00042"/>
    </source>
</evidence>
<evidence type="ECO:0000259" key="8">
    <source>
        <dbReference type="PROSITE" id="PS50157"/>
    </source>
</evidence>